<evidence type="ECO:0000313" key="3">
    <source>
        <dbReference type="EMBL" id="TAI47234.1"/>
    </source>
</evidence>
<gene>
    <name evidence="3" type="ORF">EW142_11160</name>
</gene>
<feature type="transmembrane region" description="Helical" evidence="2">
    <location>
        <begin position="66"/>
        <end position="83"/>
    </location>
</feature>
<reference evidence="3 4" key="1">
    <citation type="submission" date="2019-02" db="EMBL/GenBank/DDBJ databases">
        <title>Draft genome sequence of Muricauda sp. 176CP4-71.</title>
        <authorList>
            <person name="Park J.-S."/>
        </authorList>
    </citation>
    <scope>NUCLEOTIDE SEQUENCE [LARGE SCALE GENOMIC DNA]</scope>
    <source>
        <strain evidence="3 4">176CP4-71</strain>
    </source>
</reference>
<feature type="transmembrane region" description="Helical" evidence="2">
    <location>
        <begin position="95"/>
        <end position="113"/>
    </location>
</feature>
<dbReference type="AlphaFoldDB" id="A0A4Q8QC52"/>
<evidence type="ECO:0000313" key="4">
    <source>
        <dbReference type="Proteomes" id="UP000291981"/>
    </source>
</evidence>
<evidence type="ECO:0000256" key="2">
    <source>
        <dbReference type="SAM" id="Phobius"/>
    </source>
</evidence>
<keyword evidence="2" id="KW-0472">Membrane</keyword>
<dbReference type="EMBL" id="SGIU01000002">
    <property type="protein sequence ID" value="TAI47234.1"/>
    <property type="molecule type" value="Genomic_DNA"/>
</dbReference>
<sequence length="157" mass="17371">MSDEKKDLGDKAEEAFDKAKETAKEAAEDAKEAAKDFTEEAKEAAQEFKEDVKEAFDPANPESGKTVAIIAHLTLIGWIIAIIMNSSNKTELGSFYIRQVLGIMLVGFVLGIIPVVNLIGWIFPLILWIVSLIGSINGHQKPVFLVGEYFQNWFKGL</sequence>
<keyword evidence="2" id="KW-1133">Transmembrane helix</keyword>
<dbReference type="Proteomes" id="UP000291981">
    <property type="component" value="Unassembled WGS sequence"/>
</dbReference>
<feature type="region of interest" description="Disordered" evidence="1">
    <location>
        <begin position="1"/>
        <end position="61"/>
    </location>
</feature>
<proteinExistence type="predicted"/>
<dbReference type="Gene3D" id="1.20.120.20">
    <property type="entry name" value="Apolipoprotein"/>
    <property type="match status" value="1"/>
</dbReference>
<name>A0A4Q8QC52_9FLAO</name>
<comment type="caution">
    <text evidence="3">The sequence shown here is derived from an EMBL/GenBank/DDBJ whole genome shotgun (WGS) entry which is preliminary data.</text>
</comment>
<dbReference type="OrthoDB" id="6400719at2"/>
<keyword evidence="4" id="KW-1185">Reference proteome</keyword>
<protein>
    <submittedName>
        <fullName evidence="3">YtxH domain-containing protein</fullName>
    </submittedName>
</protein>
<evidence type="ECO:0000256" key="1">
    <source>
        <dbReference type="SAM" id="MobiDB-lite"/>
    </source>
</evidence>
<organism evidence="3 4">
    <name type="scientific">Flagellimonas allohymeniacidonis</name>
    <dbReference type="NCBI Taxonomy" id="2517819"/>
    <lineage>
        <taxon>Bacteria</taxon>
        <taxon>Pseudomonadati</taxon>
        <taxon>Bacteroidota</taxon>
        <taxon>Flavobacteriia</taxon>
        <taxon>Flavobacteriales</taxon>
        <taxon>Flavobacteriaceae</taxon>
        <taxon>Flagellimonas</taxon>
    </lineage>
</organism>
<accession>A0A4Q8QC52</accession>
<dbReference type="RefSeq" id="WP_130613859.1">
    <property type="nucleotide sequence ID" value="NZ_SGIU01000002.1"/>
</dbReference>
<keyword evidence="2" id="KW-0812">Transmembrane</keyword>
<feature type="compositionally biased region" description="Basic and acidic residues" evidence="1">
    <location>
        <begin position="1"/>
        <end position="56"/>
    </location>
</feature>